<evidence type="ECO:0000256" key="2">
    <source>
        <dbReference type="SAM" id="SignalP"/>
    </source>
</evidence>
<accession>A0A926Z5G5</accession>
<name>A0A926Z5G5_9CYAN</name>
<reference evidence="4" key="1">
    <citation type="journal article" date="2015" name="ISME J.">
        <title>Draft Genome Sequence of Streptomyces incarnatus NRRL8089, which Produces the Nucleoside Antibiotic Sinefungin.</title>
        <authorList>
            <person name="Oshima K."/>
            <person name="Hattori M."/>
            <person name="Shimizu H."/>
            <person name="Fukuda K."/>
            <person name="Nemoto M."/>
            <person name="Inagaki K."/>
            <person name="Tamura T."/>
        </authorList>
    </citation>
    <scope>NUCLEOTIDE SEQUENCE</scope>
    <source>
        <strain evidence="4">FACHB-1277</strain>
    </source>
</reference>
<organism evidence="4 5">
    <name type="scientific">Pseudanabaena cinerea FACHB-1277</name>
    <dbReference type="NCBI Taxonomy" id="2949581"/>
    <lineage>
        <taxon>Bacteria</taxon>
        <taxon>Bacillati</taxon>
        <taxon>Cyanobacteriota</taxon>
        <taxon>Cyanophyceae</taxon>
        <taxon>Pseudanabaenales</taxon>
        <taxon>Pseudanabaenaceae</taxon>
        <taxon>Pseudanabaena</taxon>
        <taxon>Pseudanabaena cinerea</taxon>
    </lineage>
</organism>
<gene>
    <name evidence="4" type="ORF">H6F44_08965</name>
</gene>
<dbReference type="InterPro" id="IPR011042">
    <property type="entry name" value="6-blade_b-propeller_TolB-like"/>
</dbReference>
<dbReference type="InterPro" id="IPR012938">
    <property type="entry name" value="Glc/Sorbosone_DH"/>
</dbReference>
<dbReference type="PANTHER" id="PTHR19328">
    <property type="entry name" value="HEDGEHOG-INTERACTING PROTEIN"/>
    <property type="match status" value="1"/>
</dbReference>
<dbReference type="EMBL" id="JACJPY010000022">
    <property type="protein sequence ID" value="MBD2150246.1"/>
    <property type="molecule type" value="Genomic_DNA"/>
</dbReference>
<dbReference type="RefSeq" id="WP_190350611.1">
    <property type="nucleotide sequence ID" value="NZ_JACJPY010000022.1"/>
</dbReference>
<feature type="chain" id="PRO_5036943547" evidence="2">
    <location>
        <begin position="22"/>
        <end position="412"/>
    </location>
</feature>
<dbReference type="Proteomes" id="UP000631421">
    <property type="component" value="Unassembled WGS sequence"/>
</dbReference>
<dbReference type="Gene3D" id="2.120.10.30">
    <property type="entry name" value="TolB, C-terminal domain"/>
    <property type="match status" value="1"/>
</dbReference>
<keyword evidence="2" id="KW-0732">Signal</keyword>
<dbReference type="Pfam" id="PF07995">
    <property type="entry name" value="GSDH"/>
    <property type="match status" value="1"/>
</dbReference>
<dbReference type="PANTHER" id="PTHR19328:SF75">
    <property type="entry name" value="ALDOSE SUGAR DEHYDROGENASE YLII"/>
    <property type="match status" value="1"/>
</dbReference>
<dbReference type="InterPro" id="IPR011041">
    <property type="entry name" value="Quinoprot_gluc/sorb_DH_b-prop"/>
</dbReference>
<comment type="caution">
    <text evidence="4">The sequence shown here is derived from an EMBL/GenBank/DDBJ whole genome shotgun (WGS) entry which is preliminary data.</text>
</comment>
<proteinExistence type="predicted"/>
<dbReference type="SUPFAM" id="SSF50952">
    <property type="entry name" value="Soluble quinoprotein glucose dehydrogenase"/>
    <property type="match status" value="1"/>
</dbReference>
<evidence type="ECO:0000313" key="5">
    <source>
        <dbReference type="Proteomes" id="UP000631421"/>
    </source>
</evidence>
<feature type="domain" description="Glucose/Sorbosone dehydrogenase" evidence="3">
    <location>
        <begin position="74"/>
        <end position="407"/>
    </location>
</feature>
<evidence type="ECO:0000313" key="4">
    <source>
        <dbReference type="EMBL" id="MBD2150246.1"/>
    </source>
</evidence>
<dbReference type="AlphaFoldDB" id="A0A926Z5G5"/>
<evidence type="ECO:0000256" key="1">
    <source>
        <dbReference type="SAM" id="MobiDB-lite"/>
    </source>
</evidence>
<feature type="region of interest" description="Disordered" evidence="1">
    <location>
        <begin position="40"/>
        <end position="66"/>
    </location>
</feature>
<reference evidence="4" key="2">
    <citation type="submission" date="2020-08" db="EMBL/GenBank/DDBJ databases">
        <authorList>
            <person name="Chen M."/>
            <person name="Teng W."/>
            <person name="Zhao L."/>
            <person name="Hu C."/>
            <person name="Zhou Y."/>
            <person name="Han B."/>
            <person name="Song L."/>
            <person name="Shu W."/>
        </authorList>
    </citation>
    <scope>NUCLEOTIDE SEQUENCE</scope>
    <source>
        <strain evidence="4">FACHB-1277</strain>
    </source>
</reference>
<sequence length="412" mass="45098">MLKHSLLVAIAIFASSCSNDAVPNLDRGSSNNANQVTAIASPTAQEPKSPDKSPAKSPTKAPKGYQKVTVIENLERPWGMAELPDGSMLITERAGRVKLWQNGKVQPVALELPNLFASGQGGLMDISLHPQFSQNRWVYLTYSSGDSQANRTNLLRAKFDGQAFSEVQVIFSVTPEKSGNQHFGSRMTWLSDRTMLLAIGDGGNPPLQLAGELIRNQAQKLDSRLGKILRINDDGSIPIDNPFVKQTGADPAVWSYGHRNIQGLFADRLSGKIWSTEHGARGGDELNLVEVGKNYGWPLVTHSEEYAGGEISKERSRPDMSDPKIVWTPAIAPSGLVIYSGDRFPDWQGQIFAGGLVSRDVQRIKYANNQAKVQEAIAIGQRVRDVRQGGDGLIYILTDEQNGQLIRLEPVF</sequence>
<dbReference type="PROSITE" id="PS51257">
    <property type="entry name" value="PROKAR_LIPOPROTEIN"/>
    <property type="match status" value="1"/>
</dbReference>
<keyword evidence="5" id="KW-1185">Reference proteome</keyword>
<protein>
    <submittedName>
        <fullName evidence="4">PQQ-dependent sugar dehydrogenase</fullName>
    </submittedName>
</protein>
<evidence type="ECO:0000259" key="3">
    <source>
        <dbReference type="Pfam" id="PF07995"/>
    </source>
</evidence>
<feature type="signal peptide" evidence="2">
    <location>
        <begin position="1"/>
        <end position="21"/>
    </location>
</feature>